<evidence type="ECO:0000313" key="3">
    <source>
        <dbReference type="WBParaSite" id="MhA1_Contig800.frz3.gene11"/>
    </source>
</evidence>
<dbReference type="Proteomes" id="UP000095281">
    <property type="component" value="Unplaced"/>
</dbReference>
<sequence>MFKIVHRDSVHGSDPEQPHSSTKFERLSGATQQSSVSVKNPEHEIEKRSANEQIKKVAKSSPQTQAFGIIVTVTASESPKMEASIQLIDDELELLDSIKPLNCAPLLEDTSHSYRSKAGPMESLELERIRQQDCHPLLVEERMRLLNGIFAGTIFNVNGGLTLANLGFDVYQQIKSNENYIIMEEIKPRTRSEVYSPDTFSQKTNSLEYGTVLNRLHTKLHSLPKCELATTEGKWFSYLVECWAKIKLELPTITEDGCTIKWKYLKEQSDRAGLTSSRDFSTEEKEIENDKSQMIVERYMVKRVPETRGHQQREWRNRNEHYFERTRSSKQ</sequence>
<organism evidence="2 3">
    <name type="scientific">Meloidogyne hapla</name>
    <name type="common">Root-knot nematode worm</name>
    <dbReference type="NCBI Taxonomy" id="6305"/>
    <lineage>
        <taxon>Eukaryota</taxon>
        <taxon>Metazoa</taxon>
        <taxon>Ecdysozoa</taxon>
        <taxon>Nematoda</taxon>
        <taxon>Chromadorea</taxon>
        <taxon>Rhabditida</taxon>
        <taxon>Tylenchina</taxon>
        <taxon>Tylenchomorpha</taxon>
        <taxon>Tylenchoidea</taxon>
        <taxon>Meloidogynidae</taxon>
        <taxon>Meloidogyninae</taxon>
        <taxon>Meloidogyne</taxon>
    </lineage>
</organism>
<feature type="region of interest" description="Disordered" evidence="1">
    <location>
        <begin position="1"/>
        <end position="49"/>
    </location>
</feature>
<evidence type="ECO:0000313" key="2">
    <source>
        <dbReference type="Proteomes" id="UP000095281"/>
    </source>
</evidence>
<accession>A0A1I8BYK1</accession>
<reference evidence="3" key="1">
    <citation type="submission" date="2016-11" db="UniProtKB">
        <authorList>
            <consortium name="WormBaseParasite"/>
        </authorList>
    </citation>
    <scope>IDENTIFICATION</scope>
</reference>
<feature type="region of interest" description="Disordered" evidence="1">
    <location>
        <begin position="306"/>
        <end position="331"/>
    </location>
</feature>
<feature type="compositionally biased region" description="Basic and acidic residues" evidence="1">
    <location>
        <begin position="40"/>
        <end position="49"/>
    </location>
</feature>
<dbReference type="AlphaFoldDB" id="A0A1I8BYK1"/>
<feature type="compositionally biased region" description="Polar residues" evidence="1">
    <location>
        <begin position="29"/>
        <end position="38"/>
    </location>
</feature>
<protein>
    <submittedName>
        <fullName evidence="3">YqaJ domain-containing protein</fullName>
    </submittedName>
</protein>
<evidence type="ECO:0000256" key="1">
    <source>
        <dbReference type="SAM" id="MobiDB-lite"/>
    </source>
</evidence>
<proteinExistence type="predicted"/>
<dbReference type="WBParaSite" id="MhA1_Contig800.frz3.gene11">
    <property type="protein sequence ID" value="MhA1_Contig800.frz3.gene11"/>
    <property type="gene ID" value="MhA1_Contig800.frz3.gene11"/>
</dbReference>
<feature type="compositionally biased region" description="Basic and acidic residues" evidence="1">
    <location>
        <begin position="1"/>
        <end position="26"/>
    </location>
</feature>
<keyword evidence="2" id="KW-1185">Reference proteome</keyword>
<name>A0A1I8BYK1_MELHA</name>